<dbReference type="EMBL" id="VXIT01000001">
    <property type="protein sequence ID" value="KAA6416100.1"/>
    <property type="molecule type" value="Genomic_DNA"/>
</dbReference>
<dbReference type="GO" id="GO:0022857">
    <property type="term" value="F:transmembrane transporter activity"/>
    <property type="evidence" value="ECO:0007669"/>
    <property type="project" value="TreeGrafter"/>
</dbReference>
<feature type="compositionally biased region" description="Basic and acidic residues" evidence="5">
    <location>
        <begin position="1"/>
        <end position="17"/>
    </location>
</feature>
<feature type="region of interest" description="Disordered" evidence="5">
    <location>
        <begin position="372"/>
        <end position="406"/>
    </location>
</feature>
<accession>A0A5M8Q3W9</accession>
<feature type="compositionally biased region" description="Polar residues" evidence="5">
    <location>
        <begin position="648"/>
        <end position="662"/>
    </location>
</feature>
<feature type="compositionally biased region" description="Basic residues" evidence="5">
    <location>
        <begin position="444"/>
        <end position="455"/>
    </location>
</feature>
<evidence type="ECO:0000256" key="2">
    <source>
        <dbReference type="ARBA" id="ARBA00022692"/>
    </source>
</evidence>
<evidence type="ECO:0000256" key="5">
    <source>
        <dbReference type="SAM" id="MobiDB-lite"/>
    </source>
</evidence>
<feature type="transmembrane region" description="Helical" evidence="6">
    <location>
        <begin position="1082"/>
        <end position="1101"/>
    </location>
</feature>
<evidence type="ECO:0000313" key="8">
    <source>
        <dbReference type="Proteomes" id="UP000324767"/>
    </source>
</evidence>
<feature type="region of interest" description="Disordered" evidence="5">
    <location>
        <begin position="799"/>
        <end position="863"/>
    </location>
</feature>
<comment type="caution">
    <text evidence="7">The sequence shown here is derived from an EMBL/GenBank/DDBJ whole genome shotgun (WGS) entry which is preliminary data.</text>
</comment>
<evidence type="ECO:0000256" key="6">
    <source>
        <dbReference type="SAM" id="Phobius"/>
    </source>
</evidence>
<feature type="transmembrane region" description="Helical" evidence="6">
    <location>
        <begin position="1313"/>
        <end position="1336"/>
    </location>
</feature>
<feature type="compositionally biased region" description="Basic residues" evidence="5">
    <location>
        <begin position="316"/>
        <end position="325"/>
    </location>
</feature>
<feature type="transmembrane region" description="Helical" evidence="6">
    <location>
        <begin position="1232"/>
        <end position="1251"/>
    </location>
</feature>
<comment type="subcellular location">
    <subcellularLocation>
        <location evidence="1">Membrane</location>
        <topology evidence="1">Multi-pass membrane protein</topology>
    </subcellularLocation>
</comment>
<feature type="region of interest" description="Disordered" evidence="5">
    <location>
        <begin position="294"/>
        <end position="326"/>
    </location>
</feature>
<dbReference type="OrthoDB" id="10250282at2759"/>
<feature type="region of interest" description="Disordered" evidence="5">
    <location>
        <begin position="434"/>
        <end position="544"/>
    </location>
</feature>
<keyword evidence="2 6" id="KW-0812">Transmembrane</keyword>
<protein>
    <submittedName>
        <fullName evidence="7">MFS general substrate transporter</fullName>
    </submittedName>
</protein>
<feature type="region of interest" description="Disordered" evidence="5">
    <location>
        <begin position="104"/>
        <end position="153"/>
    </location>
</feature>
<dbReference type="PANTHER" id="PTHR23502">
    <property type="entry name" value="MAJOR FACILITATOR SUPERFAMILY"/>
    <property type="match status" value="1"/>
</dbReference>
<evidence type="ECO:0000256" key="4">
    <source>
        <dbReference type="ARBA" id="ARBA00023136"/>
    </source>
</evidence>
<dbReference type="Gene3D" id="1.20.1250.20">
    <property type="entry name" value="MFS general substrate transporter like domains"/>
    <property type="match status" value="1"/>
</dbReference>
<feature type="transmembrane region" description="Helical" evidence="6">
    <location>
        <begin position="1113"/>
        <end position="1132"/>
    </location>
</feature>
<feature type="compositionally biased region" description="Basic and acidic residues" evidence="5">
    <location>
        <begin position="479"/>
        <end position="489"/>
    </location>
</feature>
<dbReference type="GO" id="GO:0005886">
    <property type="term" value="C:plasma membrane"/>
    <property type="evidence" value="ECO:0007669"/>
    <property type="project" value="TreeGrafter"/>
</dbReference>
<sequence>MEEVARQHEAPLKHPRDPLAGIVSGSSVKIDQDLLTRIRSLLVARNGQYPPKTPPPSPDYSFSPSNIHDNSIRYFPDNAGDINFNSIKTIAKLARAKAREPSMVSTTFDGPAGQLEDPYSDGVRGHPSHPNMHNERTLSTDNRTSQSSSGLNQRVLGDHIGRDCRTPVDSAMTPISHTAALSQVAPQKARHASQTPGFMLRTVRPATPQSIEKRLRPDPQHVPGSYLSEFDRSIDSRSVVAAPSGSEYSSMPENGNAFATQLYYDPHATLPQGAVEALTKTISHDTAFAADRSVRSISSRPSLRERLSTATLSSRKSAKQLHHPLSKPAADSFITSMPIEPVLTSDIDQLHEHGITKMSLHVVDVRHHVDHPADLEPALGNQKNQSSDQWDEDRGESTNTIVELNGPPLSEVLADLPPLRQEAVWEFGVENVARSPLSSSERASHKRSTSLHRSPKFPLDLEGTGAVVQQSPGLGEPEAVGHSDSRGHDSTAQMRNPLPRSDAEASSTDSNFISVSSGNSSQGEARTFSDHKSTKSGRNHILNGTHDLQKFPSLLPSGASVITHETTDNPGLPRDLRLLHEKPYQAQNDLREAQETQQPKLGEYLLRRLLGRRNTPPDVRNPSTLTARPYHRQRSMADAVQRDRNSPDSDSTPSLRQPNVDNDSFNQAIRDLEELLQEAILVARQAADQDQSGPIKQRPTRSSESDRSFIVPSSPDKEQNQDSVASEKIWPGRDHIIILESAETEMYPKSFKKTRDATPYPTGSVVATRHPSANPGYYYADEPPGGGGEVLKVTLPISQQSPELRRPNYTPQLEPLNTSSNDATESIDWAPRTSSARDSNPEAVMSELSVNPRKPSPLQTSTGEQLVHVVRESKLQPNMSSNDKIQSTLDTAGDYGPLHSSPPIQPRSGSAMLQPITFPADRARPYYTMKNRPPEQAYEGDAGTLDWRDPSLQTPMGTNTRATGKGEGHGQSIPLSDMGPPRQDTIMSMQALEPQTQDQETIAEKKSYDLRNRHHSSIREHHGFSLSRSHRRAPIARDWSTSRKRFVAAVACINTALLGLIVGIYAGEVPAIQYAIVDEHHYVILGNVVFYAGLAIPTALLWPLPLLYGRKPFILAGLALLIALQFPQGIVVGTTRSPYVATYRTGLLVARAISGLVMGFANINFLATLLDLFGASLQSGNPHQEVVDENDVRRHGGGMGVWLGIWTWCFIGSIGVGFLFGALVISGVNVSWGFYIVVILIAIVLLLNIITPEVRRSPYRRSIAEVRTGSDISRRIARGEVKMHLQSTGPKWWWEEVVAGNVLCLRMVKQPAFFLLALYLGWIYGQVILVIVLLGALTSKYYKFHPQYVGLCVLAISIGAFLAIPFQKASLFSRSRHHAPRTDSMTFEKRVTWTSHLVRRAIFMIVLPFAGLAYTLASGGTQIHFMVPTVFAGLIGFLSNLAIAECNGIIMETYDTSDLQPGMTGRPREVLPEEIRKKRTNYSAFPRVSAAVAITQTFAFIVAAAATGTGGAIERRLGAQTATAVVAGILLILTLLLIAVLTRFKVSQVVPTQRYGTNVLSGPEDEWKPVIIGHPSGTTRRMSWLELGKMSRWHEIRRRNRFTGLEQQE</sequence>
<feature type="transmembrane region" description="Helical" evidence="6">
    <location>
        <begin position="1517"/>
        <end position="1541"/>
    </location>
</feature>
<dbReference type="Proteomes" id="UP000324767">
    <property type="component" value="Unassembled WGS sequence"/>
</dbReference>
<feature type="compositionally biased region" description="Polar residues" evidence="5">
    <location>
        <begin position="139"/>
        <end position="152"/>
    </location>
</feature>
<feature type="compositionally biased region" description="Polar residues" evidence="5">
    <location>
        <begin position="809"/>
        <end position="824"/>
    </location>
</feature>
<keyword evidence="3 6" id="KW-1133">Transmembrane helix</keyword>
<gene>
    <name evidence="7" type="ORF">FRX48_00819</name>
</gene>
<evidence type="ECO:0000313" key="7">
    <source>
        <dbReference type="EMBL" id="KAA6416100.1"/>
    </source>
</evidence>
<feature type="transmembrane region" description="Helical" evidence="6">
    <location>
        <begin position="1201"/>
        <end position="1226"/>
    </location>
</feature>
<dbReference type="SUPFAM" id="SSF103473">
    <property type="entry name" value="MFS general substrate transporter"/>
    <property type="match status" value="1"/>
</dbReference>
<feature type="region of interest" description="Disordered" evidence="5">
    <location>
        <begin position="610"/>
        <end position="662"/>
    </location>
</feature>
<feature type="compositionally biased region" description="Low complexity" evidence="5">
    <location>
        <begin position="510"/>
        <end position="521"/>
    </location>
</feature>
<dbReference type="InterPro" id="IPR036259">
    <property type="entry name" value="MFS_trans_sf"/>
</dbReference>
<organism evidence="7 8">
    <name type="scientific">Lasallia pustulata</name>
    <dbReference type="NCBI Taxonomy" id="136370"/>
    <lineage>
        <taxon>Eukaryota</taxon>
        <taxon>Fungi</taxon>
        <taxon>Dikarya</taxon>
        <taxon>Ascomycota</taxon>
        <taxon>Pezizomycotina</taxon>
        <taxon>Lecanoromycetes</taxon>
        <taxon>OSLEUM clade</taxon>
        <taxon>Umbilicariomycetidae</taxon>
        <taxon>Umbilicariales</taxon>
        <taxon>Umbilicariaceae</taxon>
        <taxon>Lasallia</taxon>
    </lineage>
</organism>
<keyword evidence="4 6" id="KW-0472">Membrane</keyword>
<feature type="transmembrane region" description="Helical" evidence="6">
    <location>
        <begin position="1423"/>
        <end position="1443"/>
    </location>
</feature>
<evidence type="ECO:0000256" key="1">
    <source>
        <dbReference type="ARBA" id="ARBA00004141"/>
    </source>
</evidence>
<feature type="region of interest" description="Disordered" evidence="5">
    <location>
        <begin position="1"/>
        <end position="24"/>
    </location>
</feature>
<feature type="transmembrane region" description="Helical" evidence="6">
    <location>
        <begin position="1397"/>
        <end position="1417"/>
    </location>
</feature>
<name>A0A5M8Q3W9_9LECA</name>
<feature type="region of interest" description="Disordered" evidence="5">
    <location>
        <begin position="954"/>
        <end position="977"/>
    </location>
</feature>
<feature type="region of interest" description="Disordered" evidence="5">
    <location>
        <begin position="685"/>
        <end position="728"/>
    </location>
</feature>
<dbReference type="PANTHER" id="PTHR23502:SF76">
    <property type="entry name" value="POLYAMINE TRANSPORT PROTEIN"/>
    <property type="match status" value="1"/>
</dbReference>
<proteinExistence type="predicted"/>
<feature type="transmembrane region" description="Helical" evidence="6">
    <location>
        <begin position="1046"/>
        <end position="1067"/>
    </location>
</feature>
<reference evidence="7 8" key="1">
    <citation type="submission" date="2019-09" db="EMBL/GenBank/DDBJ databases">
        <title>The hologenome of the rock-dwelling lichen Lasallia pustulata.</title>
        <authorList>
            <person name="Greshake Tzovaras B."/>
            <person name="Segers F."/>
            <person name="Bicker A."/>
            <person name="Dal Grande F."/>
            <person name="Otte J."/>
            <person name="Hankeln T."/>
            <person name="Schmitt I."/>
            <person name="Ebersberger I."/>
        </authorList>
    </citation>
    <scope>NUCLEOTIDE SEQUENCE [LARGE SCALE GENOMIC DNA]</scope>
    <source>
        <strain evidence="7">A1-1</strain>
    </source>
</reference>
<feature type="transmembrane region" description="Helical" evidence="6">
    <location>
        <begin position="1484"/>
        <end position="1505"/>
    </location>
</feature>
<feature type="transmembrane region" description="Helical" evidence="6">
    <location>
        <begin position="1348"/>
        <end position="1366"/>
    </location>
</feature>
<evidence type="ECO:0000256" key="3">
    <source>
        <dbReference type="ARBA" id="ARBA00022989"/>
    </source>
</evidence>